<dbReference type="PANTHER" id="PTHR43800:SF1">
    <property type="entry name" value="PEPTIDYL-LYSINE N-ACETYLTRANSFERASE YJAB"/>
    <property type="match status" value="1"/>
</dbReference>
<evidence type="ECO:0000313" key="4">
    <source>
        <dbReference type="EMBL" id="MFD2115187.1"/>
    </source>
</evidence>
<keyword evidence="5" id="KW-1185">Reference proteome</keyword>
<dbReference type="Proteomes" id="UP001597362">
    <property type="component" value="Unassembled WGS sequence"/>
</dbReference>
<name>A0ABW4YHV2_9BACL</name>
<dbReference type="CDD" id="cd04301">
    <property type="entry name" value="NAT_SF"/>
    <property type="match status" value="1"/>
</dbReference>
<evidence type="ECO:0000256" key="1">
    <source>
        <dbReference type="ARBA" id="ARBA00022679"/>
    </source>
</evidence>
<keyword evidence="2 4" id="KW-0012">Acyltransferase</keyword>
<protein>
    <submittedName>
        <fullName evidence="4">GNAT family N-acetyltransferase</fullName>
        <ecNumber evidence="4">2.3.1.-</ecNumber>
    </submittedName>
</protein>
<dbReference type="RefSeq" id="WP_377770211.1">
    <property type="nucleotide sequence ID" value="NZ_JBHUHO010000013.1"/>
</dbReference>
<dbReference type="EMBL" id="JBHUHO010000013">
    <property type="protein sequence ID" value="MFD2115187.1"/>
    <property type="molecule type" value="Genomic_DNA"/>
</dbReference>
<reference evidence="5" key="1">
    <citation type="journal article" date="2019" name="Int. J. Syst. Evol. Microbiol.">
        <title>The Global Catalogue of Microorganisms (GCM) 10K type strain sequencing project: providing services to taxonomists for standard genome sequencing and annotation.</title>
        <authorList>
            <consortium name="The Broad Institute Genomics Platform"/>
            <consortium name="The Broad Institute Genome Sequencing Center for Infectious Disease"/>
            <person name="Wu L."/>
            <person name="Ma J."/>
        </authorList>
    </citation>
    <scope>NUCLEOTIDE SEQUENCE [LARGE SCALE GENOMIC DNA]</scope>
    <source>
        <strain evidence="5">GH52</strain>
    </source>
</reference>
<dbReference type="InterPro" id="IPR000182">
    <property type="entry name" value="GNAT_dom"/>
</dbReference>
<dbReference type="SUPFAM" id="SSF55729">
    <property type="entry name" value="Acyl-CoA N-acyltransferases (Nat)"/>
    <property type="match status" value="1"/>
</dbReference>
<organism evidence="4 5">
    <name type="scientific">Paenibacillus yanchengensis</name>
    <dbReference type="NCBI Taxonomy" id="2035833"/>
    <lineage>
        <taxon>Bacteria</taxon>
        <taxon>Bacillati</taxon>
        <taxon>Bacillota</taxon>
        <taxon>Bacilli</taxon>
        <taxon>Bacillales</taxon>
        <taxon>Paenibacillaceae</taxon>
        <taxon>Paenibacillus</taxon>
    </lineage>
</organism>
<feature type="domain" description="N-acetyltransferase" evidence="3">
    <location>
        <begin position="1"/>
        <end position="139"/>
    </location>
</feature>
<evidence type="ECO:0000256" key="2">
    <source>
        <dbReference type="ARBA" id="ARBA00023315"/>
    </source>
</evidence>
<dbReference type="GO" id="GO:0016746">
    <property type="term" value="F:acyltransferase activity"/>
    <property type="evidence" value="ECO:0007669"/>
    <property type="project" value="UniProtKB-KW"/>
</dbReference>
<keyword evidence="1 4" id="KW-0808">Transferase</keyword>
<evidence type="ECO:0000259" key="3">
    <source>
        <dbReference type="PROSITE" id="PS51186"/>
    </source>
</evidence>
<comment type="caution">
    <text evidence="4">The sequence shown here is derived from an EMBL/GenBank/DDBJ whole genome shotgun (WGS) entry which is preliminary data.</text>
</comment>
<dbReference type="Gene3D" id="3.40.630.30">
    <property type="match status" value="1"/>
</dbReference>
<sequence length="140" mass="16208">MIRKFEIIELDAVMKIWLETNSTAHDFIDKSYWQGNYERVKEMLPNATIFVYESNNIIQGFIGLMGSYIAGIFVNAASQSKGVGKLLLEYVKENNAELSLQVYKKNARAITFYLREDFVISNEKMDEDTGELELEMNWSK</sequence>
<evidence type="ECO:0000313" key="5">
    <source>
        <dbReference type="Proteomes" id="UP001597362"/>
    </source>
</evidence>
<dbReference type="EC" id="2.3.1.-" evidence="4"/>
<gene>
    <name evidence="4" type="ORF">ACFSJH_05485</name>
</gene>
<dbReference type="PANTHER" id="PTHR43800">
    <property type="entry name" value="PEPTIDYL-LYSINE N-ACETYLTRANSFERASE YJAB"/>
    <property type="match status" value="1"/>
</dbReference>
<proteinExistence type="predicted"/>
<accession>A0ABW4YHV2</accession>
<dbReference type="Pfam" id="PF13673">
    <property type="entry name" value="Acetyltransf_10"/>
    <property type="match status" value="1"/>
</dbReference>
<dbReference type="PROSITE" id="PS51186">
    <property type="entry name" value="GNAT"/>
    <property type="match status" value="1"/>
</dbReference>
<dbReference type="InterPro" id="IPR016181">
    <property type="entry name" value="Acyl_CoA_acyltransferase"/>
</dbReference>